<name>A0A7W6EHD4_9HYPH</name>
<dbReference type="SUPFAM" id="SSF53335">
    <property type="entry name" value="S-adenosyl-L-methionine-dependent methyltransferases"/>
    <property type="match status" value="1"/>
</dbReference>
<evidence type="ECO:0000313" key="1">
    <source>
        <dbReference type="EMBL" id="MBB3810066.1"/>
    </source>
</evidence>
<gene>
    <name evidence="1" type="ORF">FHS81_002154</name>
</gene>
<organism evidence="1 2">
    <name type="scientific">Pseudochelatococcus contaminans</name>
    <dbReference type="NCBI Taxonomy" id="1538103"/>
    <lineage>
        <taxon>Bacteria</taxon>
        <taxon>Pseudomonadati</taxon>
        <taxon>Pseudomonadota</taxon>
        <taxon>Alphaproteobacteria</taxon>
        <taxon>Hyphomicrobiales</taxon>
        <taxon>Chelatococcaceae</taxon>
        <taxon>Pseudochelatococcus</taxon>
    </lineage>
</organism>
<keyword evidence="2" id="KW-1185">Reference proteome</keyword>
<proteinExistence type="predicted"/>
<dbReference type="EMBL" id="JACICC010000004">
    <property type="protein sequence ID" value="MBB3810066.1"/>
    <property type="molecule type" value="Genomic_DNA"/>
</dbReference>
<comment type="caution">
    <text evidence="1">The sequence shown here is derived from an EMBL/GenBank/DDBJ whole genome shotgun (WGS) entry which is preliminary data.</text>
</comment>
<sequence length="515" mass="57423">MAYLAGPEPQNDLAVLLELGVRPENIWAFEVEEKAATQGLDTLRELKARGVKFIPAGIEDYFLGTPQRFDIIYFDACGPFPSRSSNTARALATMFRYCALAPLGVLISNFARPDVSKSEDLDRYSFLVAAYLYPKDFLESKGGGIVEGPQAHGYLLNPSREAVDESGDDKPAEDFINEVKANFEHYYGLFITRSLMDLATIVAPMARLLSSDLWKVAFKDDIKAAIARGKRLIIFNEEALGSYEDAEHDGTDAAIQSAVGATTDLVNAAEGESADEMASEYIDSDGDAIVDSDHSSLIWTLAACGYYPVDTNFGQPPAGAKKLIRDWHNALVGKLPIQHINDLKDLVAVYYAWRHDQSLWSEAMLEIGQFPYRERMPFLCDVPTSEIGFYPAFAQLAYPAHPNVRETRRFRYVAETKITPMFIDVIAFDECRYVYDWISAMHLTPEDWKDLSAQLTFRFALDGIAKDKRWFGSDFLYGCHVVGESADFLTSELTLRQNLSPTSGDNGDVEVLNAC</sequence>
<dbReference type="InterPro" id="IPR029063">
    <property type="entry name" value="SAM-dependent_MTases_sf"/>
</dbReference>
<accession>A0A7W6EHD4</accession>
<evidence type="ECO:0000313" key="2">
    <source>
        <dbReference type="Proteomes" id="UP000537592"/>
    </source>
</evidence>
<dbReference type="AlphaFoldDB" id="A0A7W6EHD4"/>
<dbReference type="CDD" id="cd02440">
    <property type="entry name" value="AdoMet_MTases"/>
    <property type="match status" value="1"/>
</dbReference>
<dbReference type="Proteomes" id="UP000537592">
    <property type="component" value="Unassembled WGS sequence"/>
</dbReference>
<dbReference type="RefSeq" id="WP_183752723.1">
    <property type="nucleotide sequence ID" value="NZ_JACICC010000004.1"/>
</dbReference>
<reference evidence="1 2" key="1">
    <citation type="submission" date="2020-08" db="EMBL/GenBank/DDBJ databases">
        <title>Genomic Encyclopedia of Type Strains, Phase IV (KMG-IV): sequencing the most valuable type-strain genomes for metagenomic binning, comparative biology and taxonomic classification.</title>
        <authorList>
            <person name="Goeker M."/>
        </authorList>
    </citation>
    <scope>NUCLEOTIDE SEQUENCE [LARGE SCALE GENOMIC DNA]</scope>
    <source>
        <strain evidence="1 2">DSM 28760</strain>
    </source>
</reference>
<protein>
    <submittedName>
        <fullName evidence="1">Uncharacterized protein</fullName>
    </submittedName>
</protein>